<dbReference type="RefSeq" id="WP_222824937.1">
    <property type="nucleotide sequence ID" value="NZ_JAHWXP010000002.1"/>
</dbReference>
<keyword evidence="2" id="KW-0645">Protease</keyword>
<dbReference type="EC" id="3.4.23.-" evidence="2"/>
<feature type="transmembrane region" description="Helical" evidence="1">
    <location>
        <begin position="45"/>
        <end position="67"/>
    </location>
</feature>
<keyword evidence="1" id="KW-0812">Transmembrane</keyword>
<dbReference type="Pfam" id="PF13975">
    <property type="entry name" value="gag-asp_proteas"/>
    <property type="match status" value="1"/>
</dbReference>
<proteinExistence type="predicted"/>
<reference evidence="2 3" key="1">
    <citation type="submission" date="2021-07" db="EMBL/GenBank/DDBJ databases">
        <title>Alteriqipengyuania abyssalis NZ-12B nov, sp.nov isolated from deep sea sponge in pacific ocean.</title>
        <authorList>
            <person name="Tareen S."/>
            <person name="Wink J."/>
        </authorList>
    </citation>
    <scope>NUCLEOTIDE SEQUENCE [LARGE SCALE GENOMIC DNA]</scope>
    <source>
        <strain evidence="2 3">NZ-12B</strain>
    </source>
</reference>
<dbReference type="EMBL" id="JAHWXP010000002">
    <property type="protein sequence ID" value="MBY8337348.1"/>
    <property type="molecule type" value="Genomic_DNA"/>
</dbReference>
<evidence type="ECO:0000313" key="3">
    <source>
        <dbReference type="Proteomes" id="UP000759298"/>
    </source>
</evidence>
<protein>
    <submittedName>
        <fullName evidence="2">TIGR02281 family clan AA aspartic protease</fullName>
        <ecNumber evidence="2">3.4.23.-</ecNumber>
    </submittedName>
</protein>
<keyword evidence="2" id="KW-0378">Hydrolase</keyword>
<dbReference type="NCBIfam" id="TIGR02281">
    <property type="entry name" value="clan_AA_DTGA"/>
    <property type="match status" value="1"/>
</dbReference>
<dbReference type="InterPro" id="IPR011969">
    <property type="entry name" value="Clan_AA_Asp_peptidase_C"/>
</dbReference>
<dbReference type="CDD" id="cd05483">
    <property type="entry name" value="retropepsin_like_bacteria"/>
    <property type="match status" value="1"/>
</dbReference>
<dbReference type="GO" id="GO:0008233">
    <property type="term" value="F:peptidase activity"/>
    <property type="evidence" value="ECO:0007669"/>
    <property type="project" value="UniProtKB-KW"/>
</dbReference>
<comment type="caution">
    <text evidence="2">The sequence shown here is derived from an EMBL/GenBank/DDBJ whole genome shotgun (WGS) entry which is preliminary data.</text>
</comment>
<gene>
    <name evidence="2" type="ORF">KYN89_09815</name>
</gene>
<organism evidence="2 3">
    <name type="scientific">Alteriqipengyuania abyssalis</name>
    <dbReference type="NCBI Taxonomy" id="2860200"/>
    <lineage>
        <taxon>Bacteria</taxon>
        <taxon>Pseudomonadati</taxon>
        <taxon>Pseudomonadota</taxon>
        <taxon>Alphaproteobacteria</taxon>
        <taxon>Sphingomonadales</taxon>
        <taxon>Erythrobacteraceae</taxon>
        <taxon>Alteriqipengyuania</taxon>
    </lineage>
</organism>
<evidence type="ECO:0000256" key="1">
    <source>
        <dbReference type="SAM" id="Phobius"/>
    </source>
</evidence>
<dbReference type="PROSITE" id="PS00141">
    <property type="entry name" value="ASP_PROTEASE"/>
    <property type="match status" value="1"/>
</dbReference>
<keyword evidence="1" id="KW-1133">Transmembrane helix</keyword>
<sequence>MDFAPVFDRLAASIGSIPQSGLLIIAVAAMLIGWLGAALARRDLLIGRIVSTGSTLVLCGVLVLIVLQLARLDPRFDVAMSEVGLPEQSVVGGETRVELSPDGHYWLNAEVNGVPARFLVDTGATLTAISEPTARAAGLEERRDRLPVMMTTANGTISVGTTTIEELRFGNVAAFGLDAVLAPNIGETNVIGMNLLSRLAQWRVEQGVLILVPNVPQEQQVGTTQADRT</sequence>
<keyword evidence="1" id="KW-0472">Membrane</keyword>
<evidence type="ECO:0000313" key="2">
    <source>
        <dbReference type="EMBL" id="MBY8337348.1"/>
    </source>
</evidence>
<feature type="transmembrane region" description="Helical" evidence="1">
    <location>
        <begin position="21"/>
        <end position="39"/>
    </location>
</feature>
<dbReference type="InterPro" id="IPR034122">
    <property type="entry name" value="Retropepsin-like_bacterial"/>
</dbReference>
<dbReference type="InterPro" id="IPR001969">
    <property type="entry name" value="Aspartic_peptidase_AS"/>
</dbReference>
<dbReference type="Gene3D" id="2.40.70.10">
    <property type="entry name" value="Acid Proteases"/>
    <property type="match status" value="1"/>
</dbReference>
<accession>A0ABS7PE45</accession>
<dbReference type="Proteomes" id="UP000759298">
    <property type="component" value="Unassembled WGS sequence"/>
</dbReference>
<dbReference type="GO" id="GO:0006508">
    <property type="term" value="P:proteolysis"/>
    <property type="evidence" value="ECO:0007669"/>
    <property type="project" value="UniProtKB-KW"/>
</dbReference>
<dbReference type="InterPro" id="IPR021109">
    <property type="entry name" value="Peptidase_aspartic_dom_sf"/>
</dbReference>
<keyword evidence="3" id="KW-1185">Reference proteome</keyword>
<name>A0ABS7PE45_9SPHN</name>
<dbReference type="SUPFAM" id="SSF50630">
    <property type="entry name" value="Acid proteases"/>
    <property type="match status" value="1"/>
</dbReference>